<dbReference type="SUPFAM" id="SSF102705">
    <property type="entry name" value="NIF3 (NGG1p interacting factor 3)-like"/>
    <property type="match status" value="1"/>
</dbReference>
<evidence type="ECO:0000313" key="6">
    <source>
        <dbReference type="Proteomes" id="UP000270678"/>
    </source>
</evidence>
<sequence length="265" mass="29242">MSISIREVLELLADSDGGSPENGVDRLEYGDPDTAVKGIATAFIASQHVIERAKSLEVNLLITHEGLFYNHFQPGEQIARTDVVREKKSMIEQSGVAIYRNHDGVHRSQPDGITYGLVRELDWLDELDGYRSFAAMIRLPGLTVAEIAAHVKNKLGLGQVRVVGDRTMSCERIGVLVGYRGGGNPVIPLFERENLDLILYGEGPEWETPEYVKDSISQNKPRALVILGHAASEAPGMKYLAESLQTKLPDIPVHFISEAPLFEIL</sequence>
<evidence type="ECO:0000256" key="3">
    <source>
        <dbReference type="ARBA" id="ARBA00022723"/>
    </source>
</evidence>
<dbReference type="AlphaFoldDB" id="A0A3Q9IGB6"/>
<evidence type="ECO:0000256" key="1">
    <source>
        <dbReference type="ARBA" id="ARBA00006964"/>
    </source>
</evidence>
<dbReference type="EMBL" id="CP034346">
    <property type="protein sequence ID" value="AZS18419.1"/>
    <property type="molecule type" value="Genomic_DNA"/>
</dbReference>
<dbReference type="PANTHER" id="PTHR13799">
    <property type="entry name" value="NGG1 INTERACTING FACTOR 3"/>
    <property type="match status" value="1"/>
</dbReference>
<proteinExistence type="inferred from homology"/>
<protein>
    <recommendedName>
        <fullName evidence="2">GTP cyclohydrolase 1 type 2 homolog</fullName>
    </recommendedName>
</protein>
<accession>A0A3Q9IGB6</accession>
<dbReference type="PANTHER" id="PTHR13799:SF14">
    <property type="entry name" value="GTP CYCLOHYDROLASE 1 TYPE 2 HOMOLOG"/>
    <property type="match status" value="1"/>
</dbReference>
<dbReference type="Gene3D" id="3.40.1390.30">
    <property type="entry name" value="NIF3 (NGG1p interacting factor 3)-like"/>
    <property type="match status" value="2"/>
</dbReference>
<keyword evidence="6" id="KW-1185">Reference proteome</keyword>
<evidence type="ECO:0000256" key="4">
    <source>
        <dbReference type="PIRSR" id="PIRSR602678-1"/>
    </source>
</evidence>
<keyword evidence="3 4" id="KW-0479">Metal-binding</keyword>
<feature type="binding site" evidence="4">
    <location>
        <position position="233"/>
    </location>
    <ligand>
        <name>a divalent metal cation</name>
        <dbReference type="ChEBI" id="CHEBI:60240"/>
        <label>1</label>
    </ligand>
</feature>
<feature type="binding site" evidence="4">
    <location>
        <position position="64"/>
    </location>
    <ligand>
        <name>a divalent metal cation</name>
        <dbReference type="ChEBI" id="CHEBI:60240"/>
        <label>2</label>
    </ligand>
</feature>
<dbReference type="InterPro" id="IPR002678">
    <property type="entry name" value="DUF34/NIF3"/>
</dbReference>
<evidence type="ECO:0000313" key="5">
    <source>
        <dbReference type="EMBL" id="AZS18419.1"/>
    </source>
</evidence>
<dbReference type="GO" id="GO:0046872">
    <property type="term" value="F:metal ion binding"/>
    <property type="evidence" value="ECO:0007669"/>
    <property type="project" value="UniProtKB-KW"/>
</dbReference>
<comment type="similarity">
    <text evidence="1">Belongs to the GTP cyclohydrolase I type 2/NIF3 family.</text>
</comment>
<dbReference type="Proteomes" id="UP000270678">
    <property type="component" value="Chromosome"/>
</dbReference>
<gene>
    <name evidence="5" type="ORF">EI981_22625</name>
</gene>
<evidence type="ECO:0000256" key="2">
    <source>
        <dbReference type="ARBA" id="ARBA00022112"/>
    </source>
</evidence>
<organism evidence="5 6">
    <name type="scientific">Paenibacillus lutimineralis</name>
    <dbReference type="NCBI Taxonomy" id="2707005"/>
    <lineage>
        <taxon>Bacteria</taxon>
        <taxon>Bacillati</taxon>
        <taxon>Bacillota</taxon>
        <taxon>Bacilli</taxon>
        <taxon>Bacillales</taxon>
        <taxon>Paenibacillaceae</taxon>
        <taxon>Paenibacillus</taxon>
    </lineage>
</organism>
<feature type="binding site" evidence="4">
    <location>
        <position position="229"/>
    </location>
    <ligand>
        <name>a divalent metal cation</name>
        <dbReference type="ChEBI" id="CHEBI:60240"/>
        <label>1</label>
    </ligand>
</feature>
<dbReference type="KEGG" id="plut:EI981_22625"/>
<dbReference type="Pfam" id="PF01784">
    <property type="entry name" value="DUF34_NIF3"/>
    <property type="match status" value="1"/>
</dbReference>
<dbReference type="GO" id="GO:0005737">
    <property type="term" value="C:cytoplasm"/>
    <property type="evidence" value="ECO:0007669"/>
    <property type="project" value="TreeGrafter"/>
</dbReference>
<reference evidence="6" key="1">
    <citation type="submission" date="2018-12" db="EMBL/GenBank/DDBJ databases">
        <title>Complete genome sequence of Paenibacillus sp. MBLB1234.</title>
        <authorList>
            <person name="Nam Y.-D."/>
            <person name="Kang J."/>
            <person name="Chung W.-H."/>
            <person name="Park Y.S."/>
        </authorList>
    </citation>
    <scope>NUCLEOTIDE SEQUENCE [LARGE SCALE GENOMIC DNA]</scope>
    <source>
        <strain evidence="6">MBLB1234</strain>
    </source>
</reference>
<dbReference type="OrthoDB" id="1116574at2"/>
<name>A0A3Q9IGB6_9BACL</name>
<dbReference type="InterPro" id="IPR036069">
    <property type="entry name" value="DUF34/NIF3_sf"/>
</dbReference>